<evidence type="ECO:0000313" key="1">
    <source>
        <dbReference type="EMBL" id="VED11303.1"/>
    </source>
</evidence>
<protein>
    <submittedName>
        <fullName evidence="1">Putative integrase</fullName>
    </submittedName>
</protein>
<dbReference type="EMBL" id="LR134238">
    <property type="protein sequence ID" value="VED11303.1"/>
    <property type="molecule type" value="Genomic_DNA"/>
</dbReference>
<reference evidence="1 2" key="1">
    <citation type="submission" date="2018-12" db="EMBL/GenBank/DDBJ databases">
        <authorList>
            <consortium name="Pathogen Informatics"/>
        </authorList>
    </citation>
    <scope>NUCLEOTIDE SEQUENCE [LARGE SCALE GENOMIC DNA]</scope>
    <source>
        <strain evidence="1 2">NCTC9044</strain>
    </source>
</reference>
<accession>A0A3S4JTH4</accession>
<dbReference type="Proteomes" id="UP000271797">
    <property type="component" value="Chromosome"/>
</dbReference>
<name>A0A3S4JTH4_ECOLX</name>
<proteinExistence type="predicted"/>
<organism evidence="1 2">
    <name type="scientific">Escherichia coli</name>
    <dbReference type="NCBI Taxonomy" id="562"/>
    <lineage>
        <taxon>Bacteria</taxon>
        <taxon>Pseudomonadati</taxon>
        <taxon>Pseudomonadota</taxon>
        <taxon>Gammaproteobacteria</taxon>
        <taxon>Enterobacterales</taxon>
        <taxon>Enterobacteriaceae</taxon>
        <taxon>Escherichia</taxon>
    </lineage>
</organism>
<gene>
    <name evidence="1" type="ORF">NCTC9044_02817</name>
</gene>
<dbReference type="AlphaFoldDB" id="A0A3S4JTH4"/>
<evidence type="ECO:0000313" key="2">
    <source>
        <dbReference type="Proteomes" id="UP000271797"/>
    </source>
</evidence>
<sequence>MGRWLAGRLMKELGLVSCQQPTHRYKRGGHEHVAIPNHLSDSSP</sequence>